<sequence length="84" mass="8995">MFDKAKSKVEETAGKGQEALGKATGDSTMTLEGKVRKQAAKACYSVNDYIDSIKAKTTEDPIPALLIAGGVGFLLAKIFRARHH</sequence>
<dbReference type="Proteomes" id="UP000294555">
    <property type="component" value="Unassembled WGS sequence"/>
</dbReference>
<evidence type="ECO:0000313" key="2">
    <source>
        <dbReference type="EMBL" id="TCL02282.1"/>
    </source>
</evidence>
<dbReference type="InterPro" id="IPR036629">
    <property type="entry name" value="YjbJ_sf"/>
</dbReference>
<dbReference type="AlphaFoldDB" id="A0A4R1N5F1"/>
<evidence type="ECO:0000256" key="1">
    <source>
        <dbReference type="SAM" id="MobiDB-lite"/>
    </source>
</evidence>
<feature type="compositionally biased region" description="Basic and acidic residues" evidence="1">
    <location>
        <begin position="1"/>
        <end position="13"/>
    </location>
</feature>
<name>A0A4R1N5F1_9GAMM</name>
<reference evidence="2 3" key="1">
    <citation type="submission" date="2019-02" db="EMBL/GenBank/DDBJ databases">
        <title>Investigation of anaerobic lignin degradation for improved lignocellulosic biofuels.</title>
        <authorList>
            <person name="Deangelis K."/>
        </authorList>
    </citation>
    <scope>NUCLEOTIDE SEQUENCE [LARGE SCALE GENOMIC DNA]</scope>
    <source>
        <strain evidence="2 3">159R</strain>
    </source>
</reference>
<evidence type="ECO:0000313" key="3">
    <source>
        <dbReference type="Proteomes" id="UP000294555"/>
    </source>
</evidence>
<dbReference type="OrthoDB" id="8687758at2"/>
<organism evidence="2 3">
    <name type="scientific">Sodalis ligni</name>
    <dbReference type="NCBI Taxonomy" id="2697027"/>
    <lineage>
        <taxon>Bacteria</taxon>
        <taxon>Pseudomonadati</taxon>
        <taxon>Pseudomonadota</taxon>
        <taxon>Gammaproteobacteria</taxon>
        <taxon>Enterobacterales</taxon>
        <taxon>Bruguierivoracaceae</taxon>
        <taxon>Sodalis</taxon>
    </lineage>
</organism>
<protein>
    <submittedName>
        <fullName evidence="2">Uncharacterized protein YjbJ (UPF0337 family)</fullName>
    </submittedName>
</protein>
<comment type="caution">
    <text evidence="2">The sequence shown here is derived from an EMBL/GenBank/DDBJ whole genome shotgun (WGS) entry which is preliminary data.</text>
</comment>
<feature type="region of interest" description="Disordered" evidence="1">
    <location>
        <begin position="1"/>
        <end position="27"/>
    </location>
</feature>
<accession>A0A4R1N5F1</accession>
<dbReference type="RefSeq" id="WP_132921248.1">
    <property type="nucleotide sequence ID" value="NZ_SJOI01000001.1"/>
</dbReference>
<dbReference type="EMBL" id="SJOI01000001">
    <property type="protein sequence ID" value="TCL02282.1"/>
    <property type="molecule type" value="Genomic_DNA"/>
</dbReference>
<keyword evidence="3" id="KW-1185">Reference proteome</keyword>
<proteinExistence type="predicted"/>
<gene>
    <name evidence="2" type="ORF">EZJ58_0284</name>
</gene>
<dbReference type="SUPFAM" id="SSF69047">
    <property type="entry name" value="Hypothetical protein YjbJ"/>
    <property type="match status" value="1"/>
</dbReference>